<proteinExistence type="inferred from homology"/>
<dbReference type="PANTHER" id="PTHR21255:SF27">
    <property type="entry name" value="DYNEIN LIGHT CHAIN TCTEX-TYPE PROTEIN 2"/>
    <property type="match status" value="1"/>
</dbReference>
<reference evidence="3 4" key="1">
    <citation type="journal article" date="2013" name="Nature">
        <title>The genomes of four tapeworm species reveal adaptations to parasitism.</title>
        <authorList>
            <person name="Tsai I.J."/>
            <person name="Zarowiecki M."/>
            <person name="Holroyd N."/>
            <person name="Garciarrubio A."/>
            <person name="Sanchez-Flores A."/>
            <person name="Brooks K.L."/>
            <person name="Tracey A."/>
            <person name="Bobes R.J."/>
            <person name="Fragoso G."/>
            <person name="Sciutto E."/>
            <person name="Aslett M."/>
            <person name="Beasley H."/>
            <person name="Bennett H.M."/>
            <person name="Cai J."/>
            <person name="Camicia F."/>
            <person name="Clark R."/>
            <person name="Cucher M."/>
            <person name="De Silva N."/>
            <person name="Day T.A."/>
            <person name="Deplazes P."/>
            <person name="Estrada K."/>
            <person name="Fernandez C."/>
            <person name="Holland P.W."/>
            <person name="Hou J."/>
            <person name="Hu S."/>
            <person name="Huckvale T."/>
            <person name="Hung S.S."/>
            <person name="Kamenetzky L."/>
            <person name="Keane J.A."/>
            <person name="Kiss F."/>
            <person name="Koziol U."/>
            <person name="Lambert O."/>
            <person name="Liu K."/>
            <person name="Luo X."/>
            <person name="Luo Y."/>
            <person name="Macchiaroli N."/>
            <person name="Nichol S."/>
            <person name="Paps J."/>
            <person name="Parkinson J."/>
            <person name="Pouchkina-Stantcheva N."/>
            <person name="Riddiford N."/>
            <person name="Rosenzvit M."/>
            <person name="Salinas G."/>
            <person name="Wasmuth J.D."/>
            <person name="Zamanian M."/>
            <person name="Zheng Y."/>
            <person name="Cai X."/>
            <person name="Soberon X."/>
            <person name="Olson P.D."/>
            <person name="Laclette J.P."/>
            <person name="Brehm K."/>
            <person name="Berriman M."/>
            <person name="Garciarrubio A."/>
            <person name="Bobes R.J."/>
            <person name="Fragoso G."/>
            <person name="Sanchez-Flores A."/>
            <person name="Estrada K."/>
            <person name="Cevallos M.A."/>
            <person name="Morett E."/>
            <person name="Gonzalez V."/>
            <person name="Portillo T."/>
            <person name="Ochoa-Leyva A."/>
            <person name="Jose M.V."/>
            <person name="Sciutto E."/>
            <person name="Landa A."/>
            <person name="Jimenez L."/>
            <person name="Valdes V."/>
            <person name="Carrero J.C."/>
            <person name="Larralde C."/>
            <person name="Morales-Montor J."/>
            <person name="Limon-Lason J."/>
            <person name="Soberon X."/>
            <person name="Laclette J.P."/>
        </authorList>
    </citation>
    <scope>NUCLEOTIDE SEQUENCE [LARGE SCALE GENOMIC DNA]</scope>
</reference>
<dbReference type="GO" id="GO:0005868">
    <property type="term" value="C:cytoplasmic dynein complex"/>
    <property type="evidence" value="ECO:0007669"/>
    <property type="project" value="TreeGrafter"/>
</dbReference>
<reference evidence="3" key="2">
    <citation type="submission" date="2014-06" db="EMBL/GenBank/DDBJ databases">
        <authorList>
            <person name="Aslett M."/>
        </authorList>
    </citation>
    <scope>NUCLEOTIDE SEQUENCE</scope>
</reference>
<feature type="region of interest" description="Disordered" evidence="2">
    <location>
        <begin position="1"/>
        <end position="65"/>
    </location>
</feature>
<organism evidence="3">
    <name type="scientific">Echinococcus granulosus</name>
    <name type="common">Hydatid tapeworm</name>
    <dbReference type="NCBI Taxonomy" id="6210"/>
    <lineage>
        <taxon>Eukaryota</taxon>
        <taxon>Metazoa</taxon>
        <taxon>Spiralia</taxon>
        <taxon>Lophotrochozoa</taxon>
        <taxon>Platyhelminthes</taxon>
        <taxon>Cestoda</taxon>
        <taxon>Eucestoda</taxon>
        <taxon>Cyclophyllidea</taxon>
        <taxon>Taeniidae</taxon>
        <taxon>Echinococcus</taxon>
        <taxon>Echinococcus granulosus group</taxon>
    </lineage>
</organism>
<evidence type="ECO:0000256" key="2">
    <source>
        <dbReference type="SAM" id="MobiDB-lite"/>
    </source>
</evidence>
<protein>
    <submittedName>
        <fullName evidence="3 5">Tctex 1</fullName>
    </submittedName>
</protein>
<accession>A0A068X4K7</accession>
<dbReference type="InterPro" id="IPR038586">
    <property type="entry name" value="Tctex-1-like_sf"/>
</dbReference>
<dbReference type="GO" id="GO:0007018">
    <property type="term" value="P:microtubule-based movement"/>
    <property type="evidence" value="ECO:0007669"/>
    <property type="project" value="TreeGrafter"/>
</dbReference>
<dbReference type="EMBL" id="LK028652">
    <property type="protein sequence ID" value="CDS24945.1"/>
    <property type="molecule type" value="Genomic_DNA"/>
</dbReference>
<dbReference type="GO" id="GO:0005737">
    <property type="term" value="C:cytoplasm"/>
    <property type="evidence" value="ECO:0007669"/>
    <property type="project" value="TreeGrafter"/>
</dbReference>
<dbReference type="AlphaFoldDB" id="A0A068X4K7"/>
<evidence type="ECO:0000313" key="5">
    <source>
        <dbReference type="WBParaSite" id="EgrG_000093000"/>
    </source>
</evidence>
<evidence type="ECO:0000313" key="4">
    <source>
        <dbReference type="Proteomes" id="UP000492820"/>
    </source>
</evidence>
<dbReference type="Gene3D" id="3.30.1140.40">
    <property type="entry name" value="Tctex-1"/>
    <property type="match status" value="1"/>
</dbReference>
<sequence length="235" mass="26047">MKSKTLRQNDRGKGTLPPEGTHSPTDGNGGQEKGQKSTDSRGKPPDRGKQCSADAGELSKHQQRRGGQQLSFLGALVAQSALRRFLAPHKGLFSKLSCRRFSRLSTGPDGLFRLALHTKPTYQLGPLKPFIPHKVLPVVKEVVLEIVDRAFKRADDVDAGGLAVNLSNAVRIAVRDLGLPRFKYVVYTAVTRDSGQSMLAVSRALWNPKFDRQVAIEHRRDKYIIHVIVFACYHD</sequence>
<comment type="similarity">
    <text evidence="1">Belongs to the dynein light chain Tctex-type family.</text>
</comment>
<dbReference type="InterPro" id="IPR005334">
    <property type="entry name" value="Tctex-1-like"/>
</dbReference>
<dbReference type="GO" id="GO:0045505">
    <property type="term" value="F:dynein intermediate chain binding"/>
    <property type="evidence" value="ECO:0007669"/>
    <property type="project" value="TreeGrafter"/>
</dbReference>
<evidence type="ECO:0000313" key="3">
    <source>
        <dbReference type="EMBL" id="CDS24945.1"/>
    </source>
</evidence>
<dbReference type="CDD" id="cd21451">
    <property type="entry name" value="DLC-like_TCTEX1D"/>
    <property type="match status" value="1"/>
</dbReference>
<evidence type="ECO:0000256" key="1">
    <source>
        <dbReference type="ARBA" id="ARBA00005361"/>
    </source>
</evidence>
<dbReference type="OrthoDB" id="10248487at2759"/>
<name>A0A068X4K7_ECHGR</name>
<gene>
    <name evidence="3" type="ORF">EgrG_000093000</name>
</gene>
<reference evidence="5" key="3">
    <citation type="submission" date="2020-10" db="UniProtKB">
        <authorList>
            <consortium name="WormBaseParasite"/>
        </authorList>
    </citation>
    <scope>IDENTIFICATION</scope>
</reference>
<dbReference type="Pfam" id="PF03645">
    <property type="entry name" value="Tctex-1"/>
    <property type="match status" value="1"/>
</dbReference>
<feature type="compositionally biased region" description="Basic and acidic residues" evidence="2">
    <location>
        <begin position="33"/>
        <end position="49"/>
    </location>
</feature>
<dbReference type="WBParaSite" id="EgrG_000093000">
    <property type="protein sequence ID" value="EgrG_000093000"/>
    <property type="gene ID" value="EgrG_000093000"/>
</dbReference>
<dbReference type="PANTHER" id="PTHR21255">
    <property type="entry name" value="T-COMPLEX-ASSOCIATED-TESTIS-EXPRESSED 1/ DYNEIN LIGHT CHAIN"/>
    <property type="match status" value="1"/>
</dbReference>
<dbReference type="Proteomes" id="UP000492820">
    <property type="component" value="Unassembled WGS sequence"/>
</dbReference>